<feature type="region of interest" description="Disordered" evidence="1">
    <location>
        <begin position="846"/>
        <end position="865"/>
    </location>
</feature>
<dbReference type="EMBL" id="JARBHB010000012">
    <property type="protein sequence ID" value="KAJ8871157.1"/>
    <property type="molecule type" value="Genomic_DNA"/>
</dbReference>
<protein>
    <submittedName>
        <fullName evidence="2">Uncharacterized protein</fullName>
    </submittedName>
</protein>
<evidence type="ECO:0000313" key="2">
    <source>
        <dbReference type="EMBL" id="KAJ8871157.1"/>
    </source>
</evidence>
<proteinExistence type="predicted"/>
<feature type="region of interest" description="Disordered" evidence="1">
    <location>
        <begin position="50"/>
        <end position="81"/>
    </location>
</feature>
<feature type="region of interest" description="Disordered" evidence="1">
    <location>
        <begin position="1135"/>
        <end position="1192"/>
    </location>
</feature>
<name>A0ABQ9GFS7_9NEOP</name>
<gene>
    <name evidence="2" type="ORF">PR048_027462</name>
</gene>
<dbReference type="Proteomes" id="UP001159363">
    <property type="component" value="Chromosome 11"/>
</dbReference>
<evidence type="ECO:0000313" key="3">
    <source>
        <dbReference type="Proteomes" id="UP001159363"/>
    </source>
</evidence>
<comment type="caution">
    <text evidence="2">The sequence shown here is derived from an EMBL/GenBank/DDBJ whole genome shotgun (WGS) entry which is preliminary data.</text>
</comment>
<keyword evidence="3" id="KW-1185">Reference proteome</keyword>
<organism evidence="2 3">
    <name type="scientific">Dryococelus australis</name>
    <dbReference type="NCBI Taxonomy" id="614101"/>
    <lineage>
        <taxon>Eukaryota</taxon>
        <taxon>Metazoa</taxon>
        <taxon>Ecdysozoa</taxon>
        <taxon>Arthropoda</taxon>
        <taxon>Hexapoda</taxon>
        <taxon>Insecta</taxon>
        <taxon>Pterygota</taxon>
        <taxon>Neoptera</taxon>
        <taxon>Polyneoptera</taxon>
        <taxon>Phasmatodea</taxon>
        <taxon>Verophasmatodea</taxon>
        <taxon>Anareolatae</taxon>
        <taxon>Phasmatidae</taxon>
        <taxon>Eurycanthinae</taxon>
        <taxon>Dryococelus</taxon>
    </lineage>
</organism>
<reference evidence="2 3" key="1">
    <citation type="submission" date="2023-02" db="EMBL/GenBank/DDBJ databases">
        <title>LHISI_Scaffold_Assembly.</title>
        <authorList>
            <person name="Stuart O.P."/>
            <person name="Cleave R."/>
            <person name="Magrath M.J.L."/>
            <person name="Mikheyev A.S."/>
        </authorList>
    </citation>
    <scope>NUCLEOTIDE SEQUENCE [LARGE SCALE GENOMIC DNA]</scope>
    <source>
        <strain evidence="2">Daus_M_001</strain>
        <tissue evidence="2">Leg muscle</tissue>
    </source>
</reference>
<feature type="compositionally biased region" description="Low complexity" evidence="1">
    <location>
        <begin position="846"/>
        <end position="855"/>
    </location>
</feature>
<evidence type="ECO:0000256" key="1">
    <source>
        <dbReference type="SAM" id="MobiDB-lite"/>
    </source>
</evidence>
<sequence length="1192" mass="133370">MPSLMTASCHAPVRDCVQIIHPKRSVKSYVPMRAKRGECRAAPECEGGVNGKYPRKPAGQRQRPTQFPHGKIRGGGGDPTGNRTRFGLVGGEWCGRCTTATPPPSLLIYPRTPTDQRHRPPRLPGIEPISPWWEASVLTAQPPCHRAPNTQPHQHHCHHTLGAQPVSICCWLKSSLWRITHRFFGQRQKSRRACSILEFSLQPHSNSIHTRHLHTPNLPIAIIPNVCHSRIQFNSPVRQPHSSLYRSSQSADSLPLVALLARRFVVFAHIIHKDVRSSKLQTVDSGVRHGLSSIAGLNYNVSSTPSFAERCKGDDQNVHSTITPQIQSHSMTKVLDFDKFITAALLCLSGPCDSRIACTDSSLTSNPIFVVFDGAVRRKAVLGTHSGFCSPRMRTLPHFSSLRFKLPRGNLRFPYSSQGARRSAPRRRPLRSEKSPFNFFFVFSIDKSGVSFHNCGRSFGFMLHTQIYRSGVIRLRWELCCEPLDSKRFSMLKICVATERLIRSEKFWREYVAERPSSRCEGAIRVTVTRAPNASSLLRARRALKHTTVKTRATKLYHKVVESGREWSRTSYDVIPLSAHNDVRSSDLYELHLTLTKKTTSLKNGPKKKCAPAILSKTSNGATVANSTAKKVRHNVLAVQPQKSLKRSSRVSLLAEGELPVLTEEVLCVLEMPNNNITARDAHKFLSVIDQHPEIDISDNAWSTMSYHPYHEIIGDVTRSPGSYDEIDSDFTWATNTYYKNTRRLSQAATTSFESSDYALKLRITDDKPVLPMTTDEIKSGLIEMDVSGDDDDDDDNDNDDDVIMISNNSKIVRFQDKATNSFSKRESSNDQAITNTSNVTIACSSSMNTSSESTNNDKDISNLSRISTNNEATRECPQKVELDDEIFVDYSKVSKIYNITASSISHFAMDSDMTFGDLSKIAVPKTEPTTETNNTTNDNFFCGFSRVVVTQGEINSESPPTMMSSNKTFDDVSRISGICNESSSYLTESTTAIRSNSDFRMTTINHGTTNNSSNAAITSDNTISNLPNITVSQHEKMEELKILKPEKPSGPRANPLPDNRQMLHFSCHCISSPLHFRVQFHVTPRDEGHQWASSRWPVTRRWSTLTAYDDLLEGHESHRMHARLHDRFMQPTADTLGGGKGISPRKPVDQRNRLTRFPRAKTRGVTWPGIEPGSSWEEAGGLAAQSPWPLL</sequence>
<feature type="compositionally biased region" description="Basic residues" evidence="1">
    <location>
        <begin position="1154"/>
        <end position="1163"/>
    </location>
</feature>
<accession>A0ABQ9GFS7</accession>